<accession>A0A8S3ZTL0</accession>
<reference evidence="13" key="1">
    <citation type="submission" date="2021-04" db="EMBL/GenBank/DDBJ databases">
        <authorList>
            <consortium name="Molecular Ecology Group"/>
        </authorList>
    </citation>
    <scope>NUCLEOTIDE SEQUENCE</scope>
</reference>
<dbReference type="InterPro" id="IPR001734">
    <property type="entry name" value="Na/solute_symporter"/>
</dbReference>
<proteinExistence type="inferred from homology"/>
<feature type="transmembrane region" description="Helical" evidence="12">
    <location>
        <begin position="240"/>
        <end position="258"/>
    </location>
</feature>
<evidence type="ECO:0000256" key="1">
    <source>
        <dbReference type="ARBA" id="ARBA00004651"/>
    </source>
</evidence>
<evidence type="ECO:0000256" key="9">
    <source>
        <dbReference type="ARBA" id="ARBA00023136"/>
    </source>
</evidence>
<keyword evidence="6 12" id="KW-1133">Transmembrane helix</keyword>
<evidence type="ECO:0000256" key="12">
    <source>
        <dbReference type="SAM" id="Phobius"/>
    </source>
</evidence>
<protein>
    <recommendedName>
        <fullName evidence="15">Sodium-coupled monocarboxylate transporter 1</fullName>
    </recommendedName>
</protein>
<feature type="transmembrane region" description="Helical" evidence="12">
    <location>
        <begin position="387"/>
        <end position="407"/>
    </location>
</feature>
<dbReference type="PROSITE" id="PS50283">
    <property type="entry name" value="NA_SOLUT_SYMP_3"/>
    <property type="match status" value="1"/>
</dbReference>
<keyword evidence="8" id="KW-0406">Ion transport</keyword>
<evidence type="ECO:0008006" key="15">
    <source>
        <dbReference type="Google" id="ProtNLM"/>
    </source>
</evidence>
<evidence type="ECO:0000256" key="8">
    <source>
        <dbReference type="ARBA" id="ARBA00023065"/>
    </source>
</evidence>
<comment type="similarity">
    <text evidence="2 11">Belongs to the sodium:solute symporter (SSF) (TC 2.A.21) family.</text>
</comment>
<dbReference type="EMBL" id="CAJHNH020004112">
    <property type="protein sequence ID" value="CAG5130556.1"/>
    <property type="molecule type" value="Genomic_DNA"/>
</dbReference>
<name>A0A8S3ZTL0_9EUPU</name>
<keyword evidence="9 12" id="KW-0472">Membrane</keyword>
<dbReference type="PANTHER" id="PTHR42985:SF40">
    <property type="entry name" value="LD47995P-RELATED"/>
    <property type="match status" value="1"/>
</dbReference>
<evidence type="ECO:0000313" key="14">
    <source>
        <dbReference type="Proteomes" id="UP000678393"/>
    </source>
</evidence>
<evidence type="ECO:0000256" key="5">
    <source>
        <dbReference type="ARBA" id="ARBA00022692"/>
    </source>
</evidence>
<evidence type="ECO:0000256" key="6">
    <source>
        <dbReference type="ARBA" id="ARBA00022989"/>
    </source>
</evidence>
<evidence type="ECO:0000256" key="11">
    <source>
        <dbReference type="RuleBase" id="RU362091"/>
    </source>
</evidence>
<feature type="transmembrane region" description="Helical" evidence="12">
    <location>
        <begin position="127"/>
        <end position="147"/>
    </location>
</feature>
<dbReference type="OrthoDB" id="6152138at2759"/>
<evidence type="ECO:0000256" key="3">
    <source>
        <dbReference type="ARBA" id="ARBA00022448"/>
    </source>
</evidence>
<dbReference type="PANTHER" id="PTHR42985">
    <property type="entry name" value="SODIUM-COUPLED MONOCARBOXYLATE TRANSPORTER"/>
    <property type="match status" value="1"/>
</dbReference>
<dbReference type="GO" id="GO:0006814">
    <property type="term" value="P:sodium ion transport"/>
    <property type="evidence" value="ECO:0007669"/>
    <property type="project" value="UniProtKB-KW"/>
</dbReference>
<feature type="transmembrane region" description="Helical" evidence="12">
    <location>
        <begin position="190"/>
        <end position="213"/>
    </location>
</feature>
<keyword evidence="7" id="KW-0915">Sodium</keyword>
<keyword evidence="14" id="KW-1185">Reference proteome</keyword>
<comment type="subcellular location">
    <subcellularLocation>
        <location evidence="1">Cell membrane</location>
        <topology evidence="1">Multi-pass membrane protein</topology>
    </subcellularLocation>
</comment>
<dbReference type="GO" id="GO:0005886">
    <property type="term" value="C:plasma membrane"/>
    <property type="evidence" value="ECO:0007669"/>
    <property type="project" value="UniProtKB-SubCell"/>
</dbReference>
<dbReference type="Pfam" id="PF00474">
    <property type="entry name" value="SSF"/>
    <property type="match status" value="1"/>
</dbReference>
<dbReference type="Gene3D" id="1.20.1730.10">
    <property type="entry name" value="Sodium/glucose cotransporter"/>
    <property type="match status" value="1"/>
</dbReference>
<feature type="transmembrane region" description="Helical" evidence="12">
    <location>
        <begin position="83"/>
        <end position="106"/>
    </location>
</feature>
<dbReference type="NCBIfam" id="TIGR00813">
    <property type="entry name" value="sss"/>
    <property type="match status" value="1"/>
</dbReference>
<organism evidence="13 14">
    <name type="scientific">Candidula unifasciata</name>
    <dbReference type="NCBI Taxonomy" id="100452"/>
    <lineage>
        <taxon>Eukaryota</taxon>
        <taxon>Metazoa</taxon>
        <taxon>Spiralia</taxon>
        <taxon>Lophotrochozoa</taxon>
        <taxon>Mollusca</taxon>
        <taxon>Gastropoda</taxon>
        <taxon>Heterobranchia</taxon>
        <taxon>Euthyneura</taxon>
        <taxon>Panpulmonata</taxon>
        <taxon>Eupulmonata</taxon>
        <taxon>Stylommatophora</taxon>
        <taxon>Helicina</taxon>
        <taxon>Helicoidea</taxon>
        <taxon>Geomitridae</taxon>
        <taxon>Candidula</taxon>
    </lineage>
</organism>
<feature type="transmembrane region" description="Helical" evidence="12">
    <location>
        <begin position="13"/>
        <end position="32"/>
    </location>
</feature>
<dbReference type="InterPro" id="IPR038377">
    <property type="entry name" value="Na/Glc_symporter_sf"/>
</dbReference>
<feature type="transmembrane region" description="Helical" evidence="12">
    <location>
        <begin position="159"/>
        <end position="178"/>
    </location>
</feature>
<evidence type="ECO:0000256" key="4">
    <source>
        <dbReference type="ARBA" id="ARBA00022475"/>
    </source>
</evidence>
<gene>
    <name evidence="13" type="ORF">CUNI_LOCUS16114</name>
</gene>
<keyword evidence="10" id="KW-0739">Sodium transport</keyword>
<dbReference type="AlphaFoldDB" id="A0A8S3ZTL0"/>
<feature type="transmembrane region" description="Helical" evidence="12">
    <location>
        <begin position="52"/>
        <end position="71"/>
    </location>
</feature>
<feature type="transmembrane region" description="Helical" evidence="12">
    <location>
        <begin position="279"/>
        <end position="306"/>
    </location>
</feature>
<keyword evidence="3" id="KW-0813">Transport</keyword>
<evidence type="ECO:0000313" key="13">
    <source>
        <dbReference type="EMBL" id="CAG5130556.1"/>
    </source>
</evidence>
<feature type="non-terminal residue" evidence="13">
    <location>
        <position position="416"/>
    </location>
</feature>
<keyword evidence="5 12" id="KW-0812">Transmembrane</keyword>
<comment type="caution">
    <text evidence="13">The sequence shown here is derived from an EMBL/GenBank/DDBJ whole genome shotgun (WGS) entry which is preliminary data.</text>
</comment>
<dbReference type="GO" id="GO:0015293">
    <property type="term" value="F:symporter activity"/>
    <property type="evidence" value="ECO:0007669"/>
    <property type="project" value="TreeGrafter"/>
</dbReference>
<sequence>MTQMKNEFGVWDYVVFVAMLAISSGIGIFFALRGGKQKTQGEYLMGNRNMPIIPVAISILVSFMSAILILGTPAEMYTQGTEYYISLIGMLLGIAISAILFVPLLYPLKLTSVFEYLEKRFQSRSTRLVGTALMIVNQIVYVGLASFAPSTAFKAVTGFPVWATIVITGAIGTFYTSVGGMKAVIWTDVFQAFIMIAGVLSIVIQGTISVGGISRVWEVNERWDRIKFFNFDVNPTTRHTFWNLVIGSAMGWVGAYGIGQASVQRYSSLPSLSKAKISVLLNMFGLIILMTSTCVAGIVLFAYYAAKDCDPLGLDLDVNLYNSNQLVPYFVMETLRYPGVPGLFVACLFSGALSSVSSSLSALSAITWEDILKPHFDKGWSEYKKTVCTKLLVIGYGCLGVGVAFVAELLEGTVLQ</sequence>
<dbReference type="Proteomes" id="UP000678393">
    <property type="component" value="Unassembled WGS sequence"/>
</dbReference>
<evidence type="ECO:0000256" key="7">
    <source>
        <dbReference type="ARBA" id="ARBA00023053"/>
    </source>
</evidence>
<evidence type="ECO:0000256" key="2">
    <source>
        <dbReference type="ARBA" id="ARBA00006434"/>
    </source>
</evidence>
<keyword evidence="4" id="KW-1003">Cell membrane</keyword>
<dbReference type="InterPro" id="IPR051163">
    <property type="entry name" value="Sodium:Solute_Symporter_SSF"/>
</dbReference>
<evidence type="ECO:0000256" key="10">
    <source>
        <dbReference type="ARBA" id="ARBA00023201"/>
    </source>
</evidence>